<name>A0AAD3TJ89_NEPGR</name>
<dbReference type="Proteomes" id="UP001279734">
    <property type="component" value="Unassembled WGS sequence"/>
</dbReference>
<protein>
    <submittedName>
        <fullName evidence="2">Uncharacterized protein</fullName>
    </submittedName>
</protein>
<feature type="region of interest" description="Disordered" evidence="1">
    <location>
        <begin position="1"/>
        <end position="23"/>
    </location>
</feature>
<feature type="compositionally biased region" description="Polar residues" evidence="1">
    <location>
        <begin position="10"/>
        <end position="22"/>
    </location>
</feature>
<gene>
    <name evidence="2" type="ORF">Nepgr_032330</name>
</gene>
<evidence type="ECO:0000256" key="1">
    <source>
        <dbReference type="SAM" id="MobiDB-lite"/>
    </source>
</evidence>
<proteinExistence type="predicted"/>
<evidence type="ECO:0000313" key="2">
    <source>
        <dbReference type="EMBL" id="GMH30487.1"/>
    </source>
</evidence>
<sequence>MEVSAYRFPENTTAEVVQSSETPLPEIQPEIGVEEVPFEVTETEVEFVHEEEVHETMEVACPMNLDAKVQDEPIVIMDEVP</sequence>
<organism evidence="2 3">
    <name type="scientific">Nepenthes gracilis</name>
    <name type="common">Slender pitcher plant</name>
    <dbReference type="NCBI Taxonomy" id="150966"/>
    <lineage>
        <taxon>Eukaryota</taxon>
        <taxon>Viridiplantae</taxon>
        <taxon>Streptophyta</taxon>
        <taxon>Embryophyta</taxon>
        <taxon>Tracheophyta</taxon>
        <taxon>Spermatophyta</taxon>
        <taxon>Magnoliopsida</taxon>
        <taxon>eudicotyledons</taxon>
        <taxon>Gunneridae</taxon>
        <taxon>Pentapetalae</taxon>
        <taxon>Caryophyllales</taxon>
        <taxon>Nepenthaceae</taxon>
        <taxon>Nepenthes</taxon>
    </lineage>
</organism>
<reference evidence="2" key="1">
    <citation type="submission" date="2023-05" db="EMBL/GenBank/DDBJ databases">
        <title>Nepenthes gracilis genome sequencing.</title>
        <authorList>
            <person name="Fukushima K."/>
        </authorList>
    </citation>
    <scope>NUCLEOTIDE SEQUENCE</scope>
    <source>
        <strain evidence="2">SING2019-196</strain>
    </source>
</reference>
<keyword evidence="3" id="KW-1185">Reference proteome</keyword>
<dbReference type="AlphaFoldDB" id="A0AAD3TJ89"/>
<dbReference type="EMBL" id="BSYO01000038">
    <property type="protein sequence ID" value="GMH30487.1"/>
    <property type="molecule type" value="Genomic_DNA"/>
</dbReference>
<accession>A0AAD3TJ89</accession>
<comment type="caution">
    <text evidence="2">The sequence shown here is derived from an EMBL/GenBank/DDBJ whole genome shotgun (WGS) entry which is preliminary data.</text>
</comment>
<evidence type="ECO:0000313" key="3">
    <source>
        <dbReference type="Proteomes" id="UP001279734"/>
    </source>
</evidence>